<dbReference type="Pfam" id="PF23114">
    <property type="entry name" value="NAD-bd_HRPKS_sdrA"/>
    <property type="match status" value="1"/>
</dbReference>
<evidence type="ECO:0008006" key="12">
    <source>
        <dbReference type="Google" id="ProtNLM"/>
    </source>
</evidence>
<dbReference type="SMART" id="SM00826">
    <property type="entry name" value="PKS_DH"/>
    <property type="match status" value="1"/>
</dbReference>
<protein>
    <recommendedName>
        <fullName evidence="12">Polyketide synthase</fullName>
    </recommendedName>
</protein>
<gene>
    <name evidence="10" type="ORF">B0T19DRAFT_364937</name>
</gene>
<dbReference type="SMART" id="SM00827">
    <property type="entry name" value="PKS_AT"/>
    <property type="match status" value="1"/>
</dbReference>
<feature type="compositionally biased region" description="Low complexity" evidence="7">
    <location>
        <begin position="476"/>
        <end position="487"/>
    </location>
</feature>
<name>A0AAE0J3V5_9PEZI</name>
<dbReference type="Gene3D" id="3.90.180.10">
    <property type="entry name" value="Medium-chain alcohol dehydrogenases, catalytic domain"/>
    <property type="match status" value="2"/>
</dbReference>
<dbReference type="InterPro" id="IPR049900">
    <property type="entry name" value="PKS_mFAS_DH"/>
</dbReference>
<dbReference type="InterPro" id="IPR050091">
    <property type="entry name" value="PKS_NRPS_Biosynth_Enz"/>
</dbReference>
<dbReference type="Pfam" id="PF08240">
    <property type="entry name" value="ADH_N"/>
    <property type="match status" value="1"/>
</dbReference>
<dbReference type="Pfam" id="PF14765">
    <property type="entry name" value="PS-DH"/>
    <property type="match status" value="1"/>
</dbReference>
<dbReference type="EMBL" id="JAUEPO010000001">
    <property type="protein sequence ID" value="KAK3336399.1"/>
    <property type="molecule type" value="Genomic_DNA"/>
</dbReference>
<dbReference type="PROSITE" id="PS51257">
    <property type="entry name" value="PROKAR_LIPOPROTEIN"/>
    <property type="match status" value="1"/>
</dbReference>
<dbReference type="SUPFAM" id="SSF55048">
    <property type="entry name" value="Probable ACP-binding domain of malonyl-CoA ACP transacylase"/>
    <property type="match status" value="1"/>
</dbReference>
<accession>A0AAE0J3V5</accession>
<dbReference type="InterPro" id="IPR013154">
    <property type="entry name" value="ADH-like_N"/>
</dbReference>
<keyword evidence="2" id="KW-0597">Phosphoprotein</keyword>
<dbReference type="Pfam" id="PF21089">
    <property type="entry name" value="PKS_DH_N"/>
    <property type="match status" value="1"/>
</dbReference>
<dbReference type="InterPro" id="IPR049551">
    <property type="entry name" value="PKS_DH_C"/>
</dbReference>
<sequence length="2471" mass="271269">MAHRSTVCTMEPNSSPESLPIAVVGMACRFPGGASSPEKLWHLLSNGQNAFREFPQDRLNIDGFYHPDPGRSDGFHFKGAHFINENVAAFDAKFFGIAPGEANAIDPQQRLLLEIAYEATENAGIPMASLQGTNTSVFIGSFVKDYEQVSMRDSQTTAPDCATGNGIAIMANRISHLFDLQGTSQTIDTGCSASLVCVHQAVNSLRSNQSDIAMAGGAGLILTPSTIMPMVSLGFLSKDGKCFTFDSRANGYGRGEGVGIVILKRLDDAIRDNDTIRAVIRGTASNQDGHTPGITVPNPEAQVRCIEEAYRNAKLSVDETGYVECHGTGTKVGDWRELKAISEGFGKHRPVDDPIIVGSVKPNIGHLEGSAGIAGLIKAILISEKGLIPPHINFENWNPDIKHKEWKVDVARYLSAFPSHNLRRISVNCFGFGGTNAHAVLDDARSFLGIRGLTAHHNTEDISFGQCSDEDSSAEGTPATLTPSSSTLGLERDFLPQRSLSITSAFSSLPYLFVFSTQHASGLSGVSSSHIPYLLDRPSSPTFLRDYSYTMYSRRSRLQHRAFIVANSTADLSQKMSRLGELSSVSPTVTEALRPAMVFCGQGAQWPRMGMELMNFAVFRESIAAADDFIRTLDRSFHLLAELSQTKSSTRIHSPRVAQPATTAIQVALVDLLAACKIRPVAVVGHSSGEIAAAYAAGFITRENAWTLAFHRGRCAADLKRVNPTLRGRMIAVGLSKHAIQKYVNQAKAGSITVACINSPHLVTLSGDEDAILDVKFELDRRGVFNTLLAVETAYHSRHMDLVSQQYLQSIDCVMPQRGHGNTVMYSSVHGRAVLAQELDPLYWVTNLVSPVHFYQAVVSMMAPPTAGGSTPNIFIELSPHGVWPKAFMQILDHIGLRHNQAPYFSALTRGRDAVATILELAGDLFLRSHSVDLEWYFRPDATATRPKCLVDIPAYPWDHSKTFWHESHLSRAHRFRQYGRRDYIGAPTVDAVLPYEPRWRGFFRVSENPWILDHKVQKQVLYPAAGMVVMAIEAASQVVHDYIDQPSDILDFEVSQFEIKAPMIVPTGDTGLEHCMNAKRIGDSSCNGITTWTYDFTIFSTPYNDPPFQENARGHFTVRFYGRGCRKSGGDSWLSKPVDADRYQECQSSMCGLSPFEFYEGLDVVGMNYGPSFRNIVGIGQTKTIGHENGKKCWVSIEIPDTKAKMPKQFEFGHIIHPCTLDAVFQSVFTLGSDPMVPFFIDSIRIAAHIPSKSGTRLYGLAKGASSGLREASANIDMWHHAFQGPVQFEDRHVISVRGLRAMSIPSATSSGLGFLPSHRNLCSKLMWMEDVRYASFSSLEGWINILGHKIPSAAILHLGGNLEILSTVFRVLTGGTGSASNTPRLASYTIGTEGEEVCDTTLDSTVEKHRHLLAYEPLTELLRSDASRRFDLVILEATNTCLRKEVENLVATCGFVLALSSRSHCNTYESELCSNRPGSCSDSQKLESVGMAVRFGETGALQLYRKPASLRHERFKDQEVIIILPHPAPTSTANVAEHLHQCLSTVGLESSIKSHAWLNTAAPALKDSFVISLLELGDEHGLVFHMNEKQYNLVKGLLQHSRGLLWVTQGAQVRSEAPRNAPFLGWARTVRSESSQKRIVCLDLQLNNWIQDAARTIQTIFVDSFFPATESRSQETEYAVREGRVYIPRLSPMEELSSLIEQGPDRGLRFEARPADCSGEPLKLEIGSPGNIDSLYFSADRDVGLLLKPDEVRIRVHRTFLFPTDLETVLGKTAETAIGVDVIGAVIERGVDVEQFTVGEMVVALSRDTVRHSVVVQQTRVMSVPTYHRICSPGGNDVMDDLGQRETKDREAHEFPHISWSISAVFTAHCSIKGMKIDNTTTALVYAAAGVLGLAAVAVLRHLGARIIAVVSDGDRKRIAQSVLGIDDRYVVCEGLNLTDRVQELAKELGNDDGRVNLVFDPMPTGHNETNLSCVATHGRVFQVISSSADWSTCRLPRRSFDFVRFDLYKQLDQGLKLDSDFTDLYDAVTLNNRLIETPDTGALFSFGQAGKALKQMMEKGSEFGTYLLQASPEENIRIGYRPIKHRMDIDPEAVYIIVGGFGGLGLTIAEWLAERGAGHIALVSRSGAPKGKALTEKVHNLAQSSKIQVYPYELDICSAEQVEIFSEWLESKKRKVKGVIHAAGALMDFTYQKMRHQDWNSACQVKTIGSWNLHWSLPKDMDFFVFLSSAAGVIGNRGQANYAAGNAFQDALARHRTAHGMHTVSLDLGPIIGAGMVDQDMMDHLRSVGFFGIRIQDMLFVLERAIAGFEIGDTPMPPQVVMGVGTGGLIEQNKPADPFWADTALFAHLNRVDITSGIDHGEHDADGSSLSSLNLKPLLHKAGTVEEAVEVIMEPLITAMVSIIPNIEAADIKPHMTPTQCHSDSMRGVNIDNWLKRTTGVSIGPALNSMSLAKICEEVVRKGGFVTA</sequence>
<dbReference type="SUPFAM" id="SSF51735">
    <property type="entry name" value="NAD(P)-binding Rossmann-fold domains"/>
    <property type="match status" value="3"/>
</dbReference>
<keyword evidence="5" id="KW-0511">Multifunctional enzyme</keyword>
<dbReference type="InterPro" id="IPR016039">
    <property type="entry name" value="Thiolase-like"/>
</dbReference>
<dbReference type="Gene3D" id="3.10.129.110">
    <property type="entry name" value="Polyketide synthase dehydratase"/>
    <property type="match status" value="1"/>
</dbReference>
<feature type="region of interest" description="N-terminal hotdog fold" evidence="6">
    <location>
        <begin position="982"/>
        <end position="1124"/>
    </location>
</feature>
<dbReference type="InterPro" id="IPR042104">
    <property type="entry name" value="PKS_dehydratase_sf"/>
</dbReference>
<dbReference type="SMART" id="SM00822">
    <property type="entry name" value="PKS_KR"/>
    <property type="match status" value="1"/>
</dbReference>
<feature type="region of interest" description="C-terminal hotdog fold" evidence="6">
    <location>
        <begin position="1149"/>
        <end position="1312"/>
    </location>
</feature>
<evidence type="ECO:0000256" key="4">
    <source>
        <dbReference type="ARBA" id="ARBA00023002"/>
    </source>
</evidence>
<dbReference type="Gene3D" id="3.40.47.10">
    <property type="match status" value="1"/>
</dbReference>
<feature type="active site" description="Proton donor; for dehydratase activity" evidence="6">
    <location>
        <position position="1223"/>
    </location>
</feature>
<evidence type="ECO:0000256" key="5">
    <source>
        <dbReference type="ARBA" id="ARBA00023268"/>
    </source>
</evidence>
<keyword evidence="1" id="KW-0596">Phosphopantetheine</keyword>
<feature type="region of interest" description="Disordered" evidence="7">
    <location>
        <begin position="464"/>
        <end position="487"/>
    </location>
</feature>
<evidence type="ECO:0000256" key="6">
    <source>
        <dbReference type="PROSITE-ProRule" id="PRU01363"/>
    </source>
</evidence>
<dbReference type="PANTHER" id="PTHR43775:SF29">
    <property type="entry name" value="ASPERFURANONE POLYKETIDE SYNTHASE AFOG-RELATED"/>
    <property type="match status" value="1"/>
</dbReference>
<feature type="domain" description="Ketosynthase family 3 (KS3)" evidence="8">
    <location>
        <begin position="18"/>
        <end position="443"/>
    </location>
</feature>
<evidence type="ECO:0000313" key="10">
    <source>
        <dbReference type="EMBL" id="KAK3336399.1"/>
    </source>
</evidence>
<dbReference type="Pfam" id="PF08659">
    <property type="entry name" value="KR"/>
    <property type="match status" value="1"/>
</dbReference>
<evidence type="ECO:0000256" key="7">
    <source>
        <dbReference type="SAM" id="MobiDB-lite"/>
    </source>
</evidence>
<dbReference type="InterPro" id="IPR014030">
    <property type="entry name" value="Ketoacyl_synth_N"/>
</dbReference>
<keyword evidence="11" id="KW-1185">Reference proteome</keyword>
<evidence type="ECO:0000259" key="8">
    <source>
        <dbReference type="PROSITE" id="PS52004"/>
    </source>
</evidence>
<dbReference type="SUPFAM" id="SSF52151">
    <property type="entry name" value="FabD/lysophospholipase-like"/>
    <property type="match status" value="1"/>
</dbReference>
<dbReference type="InterPro" id="IPR014031">
    <property type="entry name" value="Ketoacyl_synth_C"/>
</dbReference>
<dbReference type="SMART" id="SM00829">
    <property type="entry name" value="PKS_ER"/>
    <property type="match status" value="1"/>
</dbReference>
<comment type="caution">
    <text evidence="10">The sequence shown here is derived from an EMBL/GenBank/DDBJ whole genome shotgun (WGS) entry which is preliminary data.</text>
</comment>
<dbReference type="InterPro" id="IPR057326">
    <property type="entry name" value="KR_dom"/>
</dbReference>
<evidence type="ECO:0000259" key="9">
    <source>
        <dbReference type="PROSITE" id="PS52019"/>
    </source>
</evidence>
<feature type="active site" description="Proton acceptor; for dehydratase activity" evidence="6">
    <location>
        <position position="1015"/>
    </location>
</feature>
<dbReference type="InterPro" id="IPR020841">
    <property type="entry name" value="PKS_Beta-ketoAc_synthase_dom"/>
</dbReference>
<dbReference type="GO" id="GO:0006633">
    <property type="term" value="P:fatty acid biosynthetic process"/>
    <property type="evidence" value="ECO:0007669"/>
    <property type="project" value="InterPro"/>
</dbReference>
<dbReference type="SMART" id="SM00825">
    <property type="entry name" value="PKS_KS"/>
    <property type="match status" value="1"/>
</dbReference>
<evidence type="ECO:0000256" key="1">
    <source>
        <dbReference type="ARBA" id="ARBA00022450"/>
    </source>
</evidence>
<dbReference type="Gene3D" id="3.30.70.3290">
    <property type="match status" value="1"/>
</dbReference>
<dbReference type="CDD" id="cd00833">
    <property type="entry name" value="PKS"/>
    <property type="match status" value="1"/>
</dbReference>
<dbReference type="InterPro" id="IPR018201">
    <property type="entry name" value="Ketoacyl_synth_AS"/>
</dbReference>
<dbReference type="PROSITE" id="PS00606">
    <property type="entry name" value="KS3_1"/>
    <property type="match status" value="1"/>
</dbReference>
<keyword evidence="4" id="KW-0560">Oxidoreductase</keyword>
<dbReference type="InterPro" id="IPR020807">
    <property type="entry name" value="PKS_DH"/>
</dbReference>
<keyword evidence="3" id="KW-0808">Transferase</keyword>
<dbReference type="PANTHER" id="PTHR43775">
    <property type="entry name" value="FATTY ACID SYNTHASE"/>
    <property type="match status" value="1"/>
</dbReference>
<dbReference type="InterPro" id="IPR013968">
    <property type="entry name" value="PKS_KR"/>
</dbReference>
<evidence type="ECO:0000256" key="2">
    <source>
        <dbReference type="ARBA" id="ARBA00022553"/>
    </source>
</evidence>
<reference evidence="10" key="2">
    <citation type="submission" date="2023-06" db="EMBL/GenBank/DDBJ databases">
        <authorList>
            <consortium name="Lawrence Berkeley National Laboratory"/>
            <person name="Haridas S."/>
            <person name="Hensen N."/>
            <person name="Bonometti L."/>
            <person name="Westerberg I."/>
            <person name="Brannstrom I.O."/>
            <person name="Guillou S."/>
            <person name="Cros-Aarteil S."/>
            <person name="Calhoun S."/>
            <person name="Kuo A."/>
            <person name="Mondo S."/>
            <person name="Pangilinan J."/>
            <person name="Riley R."/>
            <person name="Labutti K."/>
            <person name="Andreopoulos B."/>
            <person name="Lipzen A."/>
            <person name="Chen C."/>
            <person name="Yanf M."/>
            <person name="Daum C."/>
            <person name="Ng V."/>
            <person name="Clum A."/>
            <person name="Steindorff A."/>
            <person name="Ohm R."/>
            <person name="Martin F."/>
            <person name="Silar P."/>
            <person name="Natvig D."/>
            <person name="Lalanne C."/>
            <person name="Gautier V."/>
            <person name="Ament-Velasquez S.L."/>
            <person name="Kruys A."/>
            <person name="Hutchinson M.I."/>
            <person name="Powell A.J."/>
            <person name="Barry K."/>
            <person name="Miller A.N."/>
            <person name="Grigoriev I.V."/>
            <person name="Debuchy R."/>
            <person name="Gladieux P."/>
            <person name="Thoren M.H."/>
            <person name="Johannesson H."/>
        </authorList>
    </citation>
    <scope>NUCLEOTIDE SEQUENCE</scope>
    <source>
        <strain evidence="10">SMH4131-1</strain>
    </source>
</reference>
<dbReference type="InterPro" id="IPR020843">
    <property type="entry name" value="ER"/>
</dbReference>
<organism evidence="10 11">
    <name type="scientific">Cercophora scortea</name>
    <dbReference type="NCBI Taxonomy" id="314031"/>
    <lineage>
        <taxon>Eukaryota</taxon>
        <taxon>Fungi</taxon>
        <taxon>Dikarya</taxon>
        <taxon>Ascomycota</taxon>
        <taxon>Pezizomycotina</taxon>
        <taxon>Sordariomycetes</taxon>
        <taxon>Sordariomycetidae</taxon>
        <taxon>Sordariales</taxon>
        <taxon>Lasiosphaeriaceae</taxon>
        <taxon>Cercophora</taxon>
    </lineage>
</organism>
<dbReference type="Gene3D" id="3.40.50.720">
    <property type="entry name" value="NAD(P)-binding Rossmann-like Domain"/>
    <property type="match status" value="3"/>
</dbReference>
<dbReference type="GO" id="GO:0004312">
    <property type="term" value="F:fatty acid synthase activity"/>
    <property type="evidence" value="ECO:0007669"/>
    <property type="project" value="TreeGrafter"/>
</dbReference>
<evidence type="ECO:0000256" key="3">
    <source>
        <dbReference type="ARBA" id="ARBA00022679"/>
    </source>
</evidence>
<dbReference type="GO" id="GO:0044550">
    <property type="term" value="P:secondary metabolite biosynthetic process"/>
    <property type="evidence" value="ECO:0007669"/>
    <property type="project" value="TreeGrafter"/>
</dbReference>
<dbReference type="GO" id="GO:0004315">
    <property type="term" value="F:3-oxoacyl-[acyl-carrier-protein] synthase activity"/>
    <property type="evidence" value="ECO:0007669"/>
    <property type="project" value="InterPro"/>
</dbReference>
<dbReference type="InterPro" id="IPR011032">
    <property type="entry name" value="GroES-like_sf"/>
</dbReference>
<dbReference type="GO" id="GO:0016491">
    <property type="term" value="F:oxidoreductase activity"/>
    <property type="evidence" value="ECO:0007669"/>
    <property type="project" value="UniProtKB-KW"/>
</dbReference>
<dbReference type="InterPro" id="IPR056501">
    <property type="entry name" value="NAD-bd_HRPKS_sdrA"/>
</dbReference>
<dbReference type="Pfam" id="PF02801">
    <property type="entry name" value="Ketoacyl-synt_C"/>
    <property type="match status" value="1"/>
</dbReference>
<reference evidence="10" key="1">
    <citation type="journal article" date="2023" name="Mol. Phylogenet. Evol.">
        <title>Genome-scale phylogeny and comparative genomics of the fungal order Sordariales.</title>
        <authorList>
            <person name="Hensen N."/>
            <person name="Bonometti L."/>
            <person name="Westerberg I."/>
            <person name="Brannstrom I.O."/>
            <person name="Guillou S."/>
            <person name="Cros-Aarteil S."/>
            <person name="Calhoun S."/>
            <person name="Haridas S."/>
            <person name="Kuo A."/>
            <person name="Mondo S."/>
            <person name="Pangilinan J."/>
            <person name="Riley R."/>
            <person name="LaButti K."/>
            <person name="Andreopoulos B."/>
            <person name="Lipzen A."/>
            <person name="Chen C."/>
            <person name="Yan M."/>
            <person name="Daum C."/>
            <person name="Ng V."/>
            <person name="Clum A."/>
            <person name="Steindorff A."/>
            <person name="Ohm R.A."/>
            <person name="Martin F."/>
            <person name="Silar P."/>
            <person name="Natvig D.O."/>
            <person name="Lalanne C."/>
            <person name="Gautier V."/>
            <person name="Ament-Velasquez S.L."/>
            <person name="Kruys A."/>
            <person name="Hutchinson M.I."/>
            <person name="Powell A.J."/>
            <person name="Barry K."/>
            <person name="Miller A.N."/>
            <person name="Grigoriev I.V."/>
            <person name="Debuchy R."/>
            <person name="Gladieux P."/>
            <person name="Hiltunen Thoren M."/>
            <person name="Johannesson H."/>
        </authorList>
    </citation>
    <scope>NUCLEOTIDE SEQUENCE</scope>
    <source>
        <strain evidence="10">SMH4131-1</strain>
    </source>
</reference>
<evidence type="ECO:0000313" key="11">
    <source>
        <dbReference type="Proteomes" id="UP001286456"/>
    </source>
</evidence>
<dbReference type="PROSITE" id="PS52004">
    <property type="entry name" value="KS3_2"/>
    <property type="match status" value="1"/>
</dbReference>
<dbReference type="InterPro" id="IPR036291">
    <property type="entry name" value="NAD(P)-bd_dom_sf"/>
</dbReference>
<dbReference type="CDD" id="cd05274">
    <property type="entry name" value="KR_FAS_SDR_x"/>
    <property type="match status" value="1"/>
</dbReference>
<dbReference type="Pfam" id="PF00698">
    <property type="entry name" value="Acyl_transf_1"/>
    <property type="match status" value="1"/>
</dbReference>
<dbReference type="InterPro" id="IPR014043">
    <property type="entry name" value="Acyl_transferase_dom"/>
</dbReference>
<dbReference type="SUPFAM" id="SSF50129">
    <property type="entry name" value="GroES-like"/>
    <property type="match status" value="1"/>
</dbReference>
<dbReference type="InterPro" id="IPR049552">
    <property type="entry name" value="PKS_DH_N"/>
</dbReference>
<dbReference type="Proteomes" id="UP001286456">
    <property type="component" value="Unassembled WGS sequence"/>
</dbReference>
<dbReference type="SUPFAM" id="SSF53901">
    <property type="entry name" value="Thiolase-like"/>
    <property type="match status" value="1"/>
</dbReference>
<feature type="domain" description="PKS/mFAS DH" evidence="9">
    <location>
        <begin position="982"/>
        <end position="1312"/>
    </location>
</feature>
<dbReference type="PROSITE" id="PS52019">
    <property type="entry name" value="PKS_MFAS_DH"/>
    <property type="match status" value="1"/>
</dbReference>
<dbReference type="InterPro" id="IPR016035">
    <property type="entry name" value="Acyl_Trfase/lysoPLipase"/>
</dbReference>
<dbReference type="InterPro" id="IPR016036">
    <property type="entry name" value="Malonyl_transacylase_ACP-bd"/>
</dbReference>
<dbReference type="Gene3D" id="3.40.366.10">
    <property type="entry name" value="Malonyl-Coenzyme A Acyl Carrier Protein, domain 2"/>
    <property type="match status" value="1"/>
</dbReference>
<proteinExistence type="predicted"/>
<dbReference type="InterPro" id="IPR001227">
    <property type="entry name" value="Ac_transferase_dom_sf"/>
</dbReference>
<dbReference type="Pfam" id="PF00109">
    <property type="entry name" value="ketoacyl-synt"/>
    <property type="match status" value="1"/>
</dbReference>